<proteinExistence type="predicted"/>
<dbReference type="PANTHER" id="PTHR34301">
    <property type="entry name" value="DNA-BINDING PROTEIN-RELATED"/>
    <property type="match status" value="1"/>
</dbReference>
<gene>
    <name evidence="1" type="ORF">F8M41_006446</name>
</gene>
<dbReference type="Gene3D" id="1.10.150.50">
    <property type="entry name" value="Transcription Factor, Ets-1"/>
    <property type="match status" value="1"/>
</dbReference>
<dbReference type="Pfam" id="PF14516">
    <property type="entry name" value="AAA_35"/>
    <property type="match status" value="1"/>
</dbReference>
<dbReference type="EMBL" id="WTPW01001632">
    <property type="protein sequence ID" value="KAF0424754.1"/>
    <property type="molecule type" value="Genomic_DNA"/>
</dbReference>
<keyword evidence="2" id="KW-1185">Reference proteome</keyword>
<dbReference type="InterPro" id="IPR013761">
    <property type="entry name" value="SAM/pointed_sf"/>
</dbReference>
<comment type="caution">
    <text evidence="1">The sequence shown here is derived from an EMBL/GenBank/DDBJ whole genome shotgun (WGS) entry which is preliminary data.</text>
</comment>
<dbReference type="SUPFAM" id="SSF52540">
    <property type="entry name" value="P-loop containing nucleoside triphosphate hydrolases"/>
    <property type="match status" value="1"/>
</dbReference>
<dbReference type="PANTHER" id="PTHR34301:SF8">
    <property type="entry name" value="ATPASE DOMAIN-CONTAINING PROTEIN"/>
    <property type="match status" value="1"/>
</dbReference>
<dbReference type="Gene3D" id="3.40.50.300">
    <property type="entry name" value="P-loop containing nucleotide triphosphate hydrolases"/>
    <property type="match status" value="1"/>
</dbReference>
<dbReference type="AlphaFoldDB" id="A0A8H4A628"/>
<dbReference type="InterPro" id="IPR027417">
    <property type="entry name" value="P-loop_NTPase"/>
</dbReference>
<sequence length="703" mass="81109">MRDLLYDNLIVCINYKKGRCTTISLLKKFKHVINMSTFESTSEILPTIEQINKLDTTDSLIKCLSEHINLTEKTLQALRNEEVNGSALLQSSQEELERCGIPFGPAKNIMGLINKIKGEEQELKKKRKAEEELVITKPKRRRWEVNGAIQPSIIHAVYFVNPEEENRPLIEKIQEGQFVALHGPRASGKSTRVLQLQDQLNNKGFVCIYLSLEQVNMDSVDKFWQTFGIHLHISVPEQIEFDSINSASDFDMAFKKDRWKNPVVLLIDEFDMLYSATDDVRSSCLNTLRGIKTTKDCYAIKSVFAIGPFSILHLNSNNLTTSPFNVNEPFQNPNFTWEQVQFLYKEFTDEYKLNIDQEVIEDIYTQTNGHAGLVCLCGRAIYRKLLSKGSHLNYDIWQHFSAFLLGNEILEYPTFIRMKEALLRNDTDTRHAINLIRSDFLVNNDPIYVAENKKDLALFLTAEGVLVPGGDAGTFKISSPLVHWLVLQRIIPHMFPTSPKVEAPYHPSTGNLDILEALKQIVCIFDQETIKFCNSFKLARVLVNKANNREVPRESVYDAELYRIMSNWLGRFTVTGQWHLKYRASGHINNKYVDIVISRPDHPTIVLELLATATKKELKEHYERALLYDKKLPADETWVIHFTCEENAISEPCWPTKSQLQRGLRVVYLWHDLDFTKIRITACWWDVDNNKRHVTDVEEFMVS</sequence>
<accession>A0A8H4A628</accession>
<dbReference type="OrthoDB" id="2369467at2759"/>
<protein>
    <submittedName>
        <fullName evidence="1">Transcriptional regulator</fullName>
    </submittedName>
</protein>
<organism evidence="1 2">
    <name type="scientific">Gigaspora margarita</name>
    <dbReference type="NCBI Taxonomy" id="4874"/>
    <lineage>
        <taxon>Eukaryota</taxon>
        <taxon>Fungi</taxon>
        <taxon>Fungi incertae sedis</taxon>
        <taxon>Mucoromycota</taxon>
        <taxon>Glomeromycotina</taxon>
        <taxon>Glomeromycetes</taxon>
        <taxon>Diversisporales</taxon>
        <taxon>Gigasporaceae</taxon>
        <taxon>Gigaspora</taxon>
    </lineage>
</organism>
<dbReference type="Proteomes" id="UP000439903">
    <property type="component" value="Unassembled WGS sequence"/>
</dbReference>
<reference evidence="1 2" key="1">
    <citation type="journal article" date="2019" name="Environ. Microbiol.">
        <title>At the nexus of three kingdoms: the genome of the mycorrhizal fungus Gigaspora margarita provides insights into plant, endobacterial and fungal interactions.</title>
        <authorList>
            <person name="Venice F."/>
            <person name="Ghignone S."/>
            <person name="Salvioli di Fossalunga A."/>
            <person name="Amselem J."/>
            <person name="Novero M."/>
            <person name="Xianan X."/>
            <person name="Sedzielewska Toro K."/>
            <person name="Morin E."/>
            <person name="Lipzen A."/>
            <person name="Grigoriev I.V."/>
            <person name="Henrissat B."/>
            <person name="Martin F.M."/>
            <person name="Bonfante P."/>
        </authorList>
    </citation>
    <scope>NUCLEOTIDE SEQUENCE [LARGE SCALE GENOMIC DNA]</scope>
    <source>
        <strain evidence="1 2">BEG34</strain>
    </source>
</reference>
<evidence type="ECO:0000313" key="2">
    <source>
        <dbReference type="Proteomes" id="UP000439903"/>
    </source>
</evidence>
<evidence type="ECO:0000313" key="1">
    <source>
        <dbReference type="EMBL" id="KAF0424754.1"/>
    </source>
</evidence>
<name>A0A8H4A628_GIGMA</name>